<dbReference type="AlphaFoldDB" id="A0A930UYF4"/>
<dbReference type="EMBL" id="JADIVZ010000009">
    <property type="protein sequence ID" value="MBF4163173.1"/>
    <property type="molecule type" value="Genomic_DNA"/>
</dbReference>
<dbReference type="InterPro" id="IPR007627">
    <property type="entry name" value="RNA_pol_sigma70_r2"/>
</dbReference>
<dbReference type="InterPro" id="IPR014325">
    <property type="entry name" value="RNA_pol_sigma-E_actinobac"/>
</dbReference>
<keyword evidence="3" id="KW-0731">Sigma factor</keyword>
<dbReference type="PANTHER" id="PTHR43133:SF50">
    <property type="entry name" value="ECF RNA POLYMERASE SIGMA FACTOR SIGM"/>
    <property type="match status" value="1"/>
</dbReference>
<keyword evidence="5" id="KW-0804">Transcription</keyword>
<dbReference type="Pfam" id="PF04542">
    <property type="entry name" value="Sigma70_r2"/>
    <property type="match status" value="1"/>
</dbReference>
<dbReference type="GO" id="GO:0016987">
    <property type="term" value="F:sigma factor activity"/>
    <property type="evidence" value="ECO:0007669"/>
    <property type="project" value="UniProtKB-KW"/>
</dbReference>
<dbReference type="SUPFAM" id="SSF88946">
    <property type="entry name" value="Sigma2 domain of RNA polymerase sigma factors"/>
    <property type="match status" value="1"/>
</dbReference>
<evidence type="ECO:0000256" key="2">
    <source>
        <dbReference type="ARBA" id="ARBA00023015"/>
    </source>
</evidence>
<dbReference type="InterPro" id="IPR039425">
    <property type="entry name" value="RNA_pol_sigma-70-like"/>
</dbReference>
<keyword evidence="4" id="KW-0238">DNA-binding</keyword>
<evidence type="ECO:0000256" key="5">
    <source>
        <dbReference type="ARBA" id="ARBA00023163"/>
    </source>
</evidence>
<accession>A0A930UYF4</accession>
<evidence type="ECO:0000256" key="1">
    <source>
        <dbReference type="ARBA" id="ARBA00010641"/>
    </source>
</evidence>
<dbReference type="InterPro" id="IPR014284">
    <property type="entry name" value="RNA_pol_sigma-70_dom"/>
</dbReference>
<dbReference type="InterPro" id="IPR036388">
    <property type="entry name" value="WH-like_DNA-bd_sf"/>
</dbReference>
<dbReference type="NCBIfam" id="TIGR02937">
    <property type="entry name" value="sigma70-ECF"/>
    <property type="match status" value="1"/>
</dbReference>
<dbReference type="CDD" id="cd06171">
    <property type="entry name" value="Sigma70_r4"/>
    <property type="match status" value="1"/>
</dbReference>
<evidence type="ECO:0000313" key="9">
    <source>
        <dbReference type="Proteomes" id="UP000656804"/>
    </source>
</evidence>
<dbReference type="Gene3D" id="1.10.1740.10">
    <property type="match status" value="1"/>
</dbReference>
<comment type="similarity">
    <text evidence="1">Belongs to the sigma-70 factor family. ECF subfamily.</text>
</comment>
<comment type="caution">
    <text evidence="8">The sequence shown here is derived from an EMBL/GenBank/DDBJ whole genome shotgun (WGS) entry which is preliminary data.</text>
</comment>
<evidence type="ECO:0000259" key="7">
    <source>
        <dbReference type="Pfam" id="PF08281"/>
    </source>
</evidence>
<keyword evidence="9" id="KW-1185">Reference proteome</keyword>
<dbReference type="InterPro" id="IPR013325">
    <property type="entry name" value="RNA_pol_sigma_r2"/>
</dbReference>
<evidence type="ECO:0000259" key="6">
    <source>
        <dbReference type="Pfam" id="PF04542"/>
    </source>
</evidence>
<organism evidence="8 9">
    <name type="scientific">Nocardioides acrostichi</name>
    <dbReference type="NCBI Taxonomy" id="2784339"/>
    <lineage>
        <taxon>Bacteria</taxon>
        <taxon>Bacillati</taxon>
        <taxon>Actinomycetota</taxon>
        <taxon>Actinomycetes</taxon>
        <taxon>Propionibacteriales</taxon>
        <taxon>Nocardioidaceae</taxon>
        <taxon>Nocardioides</taxon>
    </lineage>
</organism>
<dbReference type="Pfam" id="PF08281">
    <property type="entry name" value="Sigma70_r4_2"/>
    <property type="match status" value="1"/>
</dbReference>
<dbReference type="NCBIfam" id="TIGR02983">
    <property type="entry name" value="SigE-fam_strep"/>
    <property type="match status" value="1"/>
</dbReference>
<dbReference type="PANTHER" id="PTHR43133">
    <property type="entry name" value="RNA POLYMERASE ECF-TYPE SIGMA FACTO"/>
    <property type="match status" value="1"/>
</dbReference>
<dbReference type="SUPFAM" id="SSF88659">
    <property type="entry name" value="Sigma3 and sigma4 domains of RNA polymerase sigma factors"/>
    <property type="match status" value="1"/>
</dbReference>
<dbReference type="Gene3D" id="1.10.10.10">
    <property type="entry name" value="Winged helix-like DNA-binding domain superfamily/Winged helix DNA-binding domain"/>
    <property type="match status" value="1"/>
</dbReference>
<feature type="domain" description="RNA polymerase sigma-70 region 2" evidence="6">
    <location>
        <begin position="11"/>
        <end position="73"/>
    </location>
</feature>
<dbReference type="GO" id="GO:0006352">
    <property type="term" value="P:DNA-templated transcription initiation"/>
    <property type="evidence" value="ECO:0007669"/>
    <property type="project" value="InterPro"/>
</dbReference>
<name>A0A930UYF4_9ACTN</name>
<protein>
    <submittedName>
        <fullName evidence="8">SigE family RNA polymerase sigma factor</fullName>
    </submittedName>
</protein>
<proteinExistence type="inferred from homology"/>
<dbReference type="InterPro" id="IPR013249">
    <property type="entry name" value="RNA_pol_sigma70_r4_t2"/>
</dbReference>
<evidence type="ECO:0000256" key="3">
    <source>
        <dbReference type="ARBA" id="ARBA00023082"/>
    </source>
</evidence>
<feature type="domain" description="RNA polymerase sigma factor 70 region 4 type 2" evidence="7">
    <location>
        <begin position="99"/>
        <end position="151"/>
    </location>
</feature>
<gene>
    <name evidence="8" type="ORF">ISG29_15875</name>
</gene>
<reference evidence="8" key="1">
    <citation type="submission" date="2020-11" db="EMBL/GenBank/DDBJ databases">
        <title>Nocardioides sp. CBS4Y-1, whole genome shotgun sequence.</title>
        <authorList>
            <person name="Tuo L."/>
        </authorList>
    </citation>
    <scope>NUCLEOTIDE SEQUENCE</scope>
    <source>
        <strain evidence="8">CBS4Y-1</strain>
    </source>
</reference>
<evidence type="ECO:0000313" key="8">
    <source>
        <dbReference type="EMBL" id="MBF4163173.1"/>
    </source>
</evidence>
<dbReference type="InterPro" id="IPR013324">
    <property type="entry name" value="RNA_pol_sigma_r3/r4-like"/>
</dbReference>
<keyword evidence="2" id="KW-0805">Transcription regulation</keyword>
<sequence>MDVTEEFETFVRETAPRLHRTAWLLCGDHHAAEDLVQSAYAQAFARWRRVSRADDPVAYTRAILVNAFRSVHRLKRSGEIPTDVTTEREARPLDPDLRLDLTAALAALPPIDRSVVVLRYWDDLSIADTARLLDLSESAVRTRAHRTLQRLRPLVDPSYERATP</sequence>
<dbReference type="Proteomes" id="UP000656804">
    <property type="component" value="Unassembled WGS sequence"/>
</dbReference>
<dbReference type="GO" id="GO:0003677">
    <property type="term" value="F:DNA binding"/>
    <property type="evidence" value="ECO:0007669"/>
    <property type="project" value="UniProtKB-KW"/>
</dbReference>
<evidence type="ECO:0000256" key="4">
    <source>
        <dbReference type="ARBA" id="ARBA00023125"/>
    </source>
</evidence>